<evidence type="ECO:0000256" key="9">
    <source>
        <dbReference type="ARBA" id="ARBA00023136"/>
    </source>
</evidence>
<dbReference type="Pfam" id="PF00474">
    <property type="entry name" value="SSF"/>
    <property type="match status" value="1"/>
</dbReference>
<gene>
    <name evidence="13" type="primary">SLC5A5</name>
    <name evidence="13" type="synonym">slc5a5</name>
</gene>
<evidence type="ECO:0000313" key="14">
    <source>
        <dbReference type="Proteomes" id="UP000694557"/>
    </source>
</evidence>
<evidence type="ECO:0000256" key="4">
    <source>
        <dbReference type="ARBA" id="ARBA00022475"/>
    </source>
</evidence>
<dbReference type="InterPro" id="IPR001734">
    <property type="entry name" value="Na/solute_symporter"/>
</dbReference>
<evidence type="ECO:0000256" key="1">
    <source>
        <dbReference type="ARBA" id="ARBA00004651"/>
    </source>
</evidence>
<evidence type="ECO:0000256" key="8">
    <source>
        <dbReference type="ARBA" id="ARBA00023065"/>
    </source>
</evidence>
<dbReference type="GO" id="GO:0008507">
    <property type="term" value="F:sodium:iodide symporter activity"/>
    <property type="evidence" value="ECO:0007669"/>
    <property type="project" value="Ensembl"/>
</dbReference>
<dbReference type="PROSITE" id="PS50283">
    <property type="entry name" value="NA_SOLUT_SYMP_3"/>
    <property type="match status" value="1"/>
</dbReference>
<name>A0A8C7JI71_ONCKI</name>
<evidence type="ECO:0000256" key="10">
    <source>
        <dbReference type="ARBA" id="ARBA00023201"/>
    </source>
</evidence>
<keyword evidence="14" id="KW-1185">Reference proteome</keyword>
<feature type="transmembrane region" description="Helical" evidence="12">
    <location>
        <begin position="185"/>
        <end position="208"/>
    </location>
</feature>
<dbReference type="PANTHER" id="PTHR42985">
    <property type="entry name" value="SODIUM-COUPLED MONOCARBOXYLATE TRANSPORTER"/>
    <property type="match status" value="1"/>
</dbReference>
<feature type="transmembrane region" description="Helical" evidence="12">
    <location>
        <begin position="297"/>
        <end position="315"/>
    </location>
</feature>
<feature type="transmembrane region" description="Helical" evidence="12">
    <location>
        <begin position="472"/>
        <end position="492"/>
    </location>
</feature>
<keyword evidence="8" id="KW-0406">Ion transport</keyword>
<dbReference type="Gene3D" id="1.20.1730.10">
    <property type="entry name" value="Sodium/glucose cotransporter"/>
    <property type="match status" value="1"/>
</dbReference>
<dbReference type="Proteomes" id="UP000694557">
    <property type="component" value="Unassembled WGS sequence"/>
</dbReference>
<dbReference type="PANTHER" id="PTHR42985:SF11">
    <property type="entry name" value="SODIUM_IODIDE COTRANSPORTER"/>
    <property type="match status" value="1"/>
</dbReference>
<feature type="transmembrane region" description="Helical" evidence="12">
    <location>
        <begin position="645"/>
        <end position="665"/>
    </location>
</feature>
<evidence type="ECO:0000256" key="6">
    <source>
        <dbReference type="ARBA" id="ARBA00022989"/>
    </source>
</evidence>
<evidence type="ECO:0000256" key="7">
    <source>
        <dbReference type="ARBA" id="ARBA00023053"/>
    </source>
</evidence>
<evidence type="ECO:0000256" key="2">
    <source>
        <dbReference type="ARBA" id="ARBA00006434"/>
    </source>
</evidence>
<dbReference type="InterPro" id="IPR038377">
    <property type="entry name" value="Na/Glc_symporter_sf"/>
</dbReference>
<feature type="transmembrane region" description="Helical" evidence="12">
    <location>
        <begin position="142"/>
        <end position="165"/>
    </location>
</feature>
<dbReference type="GeneTree" id="ENSGT00940000159489"/>
<feature type="transmembrane region" description="Helical" evidence="12">
    <location>
        <begin position="570"/>
        <end position="591"/>
    </location>
</feature>
<protein>
    <submittedName>
        <fullName evidence="13">Solute carrier family 5 member 5</fullName>
    </submittedName>
</protein>
<dbReference type="GO" id="GO:1904200">
    <property type="term" value="P:iodide transmembrane transport"/>
    <property type="evidence" value="ECO:0007669"/>
    <property type="project" value="TreeGrafter"/>
</dbReference>
<reference evidence="13" key="1">
    <citation type="submission" date="2025-08" db="UniProtKB">
        <authorList>
            <consortium name="Ensembl"/>
        </authorList>
    </citation>
    <scope>IDENTIFICATION</scope>
</reference>
<evidence type="ECO:0000256" key="11">
    <source>
        <dbReference type="RuleBase" id="RU362091"/>
    </source>
</evidence>
<keyword evidence="4" id="KW-1003">Cell membrane</keyword>
<keyword evidence="3" id="KW-0813">Transport</keyword>
<proteinExistence type="inferred from homology"/>
<sequence length="667" mass="72621">MHQLQLKGQNSSLKVLYHILCRNLYSLCIHPIQSQKTPGASDSTIQHDKDKAMDGEHIPERPRPGFVLADYVVFAAMLLVSMGIGLFQALKKKPGDAKVDDFFTGGRSMPVIPVGMSLCASFMSAVQVLGVPAEASLYGFKFLYMCLGQTINSCLTAYLFLPVFYRLGITSTNEVFCCEGLVSVIMLYTTCVCDTLSMCYVQLLLICFNYCIPATGLNMWASLFSTGFICTFYTTLGGMKAVIWTDVFQILVMLSGFIAIFIQGTVLVGGPAMVLEIANNGSRINFNDFDFDPRRRYTFWSFTVGGTLLWLSMYGVNQAQVQRYISCRTERQAQWALFVNQVGLCLVVGSAATCGIVMFALYSHCDPLKSGKIAAPDQYMPYFVLDIFQDHPGFPGLFLACAYSGTLSTASTSINAMAAVTMDDLLKPTLANMSEKRLILISRGLSFMYGAGCITVAALSSFLDWGVLQGSFTVMGVVSGPLLGAFILGMFVPASNRPGVFSGVAVGFSISLWLVIGSTLHPPSLQTMGVLPTYTDQCPSSNSTVNSSLGMDTPSASTRTSLQNFYSMSYLYFGAVGTISVVLVGVAVSYATGPTKRNTIDPGLLWWDLQQKTLDSQMDNPQIVPLHHLHNEDVGEKEALRKTTLTQSSLFLLLLSFSSGFFAAIQP</sequence>
<comment type="similarity">
    <text evidence="2 11">Belongs to the sodium:solute symporter (SSF) (TC 2.A.21) family.</text>
</comment>
<feature type="transmembrane region" description="Helical" evidence="12">
    <location>
        <begin position="220"/>
        <end position="244"/>
    </location>
</feature>
<evidence type="ECO:0000313" key="13">
    <source>
        <dbReference type="Ensembl" id="ENSOKIP00005088658.1"/>
    </source>
</evidence>
<feature type="transmembrane region" description="Helical" evidence="12">
    <location>
        <begin position="335"/>
        <end position="362"/>
    </location>
</feature>
<dbReference type="InterPro" id="IPR051163">
    <property type="entry name" value="Sodium:Solute_Symporter_SSF"/>
</dbReference>
<feature type="transmembrane region" description="Helical" evidence="12">
    <location>
        <begin position="250"/>
        <end position="277"/>
    </location>
</feature>
<keyword evidence="10" id="KW-0739">Sodium transport</keyword>
<feature type="transmembrane region" description="Helical" evidence="12">
    <location>
        <begin position="110"/>
        <end position="130"/>
    </location>
</feature>
<dbReference type="GO" id="GO:0005886">
    <property type="term" value="C:plasma membrane"/>
    <property type="evidence" value="ECO:0007669"/>
    <property type="project" value="UniProtKB-SubCell"/>
</dbReference>
<keyword evidence="7" id="KW-0915">Sodium</keyword>
<feature type="transmembrane region" description="Helical" evidence="12">
    <location>
        <begin position="71"/>
        <end position="90"/>
    </location>
</feature>
<organism evidence="13 14">
    <name type="scientific">Oncorhynchus kisutch</name>
    <name type="common">Coho salmon</name>
    <name type="synonym">Salmo kisutch</name>
    <dbReference type="NCBI Taxonomy" id="8019"/>
    <lineage>
        <taxon>Eukaryota</taxon>
        <taxon>Metazoa</taxon>
        <taxon>Chordata</taxon>
        <taxon>Craniata</taxon>
        <taxon>Vertebrata</taxon>
        <taxon>Euteleostomi</taxon>
        <taxon>Actinopterygii</taxon>
        <taxon>Neopterygii</taxon>
        <taxon>Teleostei</taxon>
        <taxon>Protacanthopterygii</taxon>
        <taxon>Salmoniformes</taxon>
        <taxon>Salmonidae</taxon>
        <taxon>Salmoninae</taxon>
        <taxon>Oncorhynchus</taxon>
    </lineage>
</organism>
<dbReference type="Ensembl" id="ENSOKIT00005094762.1">
    <property type="protein sequence ID" value="ENSOKIP00005088658.1"/>
    <property type="gene ID" value="ENSOKIG00005038490.1"/>
</dbReference>
<keyword evidence="5 12" id="KW-0812">Transmembrane</keyword>
<comment type="subcellular location">
    <subcellularLocation>
        <location evidence="1">Cell membrane</location>
        <topology evidence="1">Multi-pass membrane protein</topology>
    </subcellularLocation>
</comment>
<dbReference type="NCBIfam" id="TIGR00813">
    <property type="entry name" value="sss"/>
    <property type="match status" value="1"/>
</dbReference>
<evidence type="ECO:0000256" key="5">
    <source>
        <dbReference type="ARBA" id="ARBA00022692"/>
    </source>
</evidence>
<reference evidence="13" key="2">
    <citation type="submission" date="2025-09" db="UniProtKB">
        <authorList>
            <consortium name="Ensembl"/>
        </authorList>
    </citation>
    <scope>IDENTIFICATION</scope>
</reference>
<keyword evidence="6 12" id="KW-1133">Transmembrane helix</keyword>
<keyword evidence="9 12" id="KW-0472">Membrane</keyword>
<dbReference type="AlphaFoldDB" id="A0A8C7JI71"/>
<feature type="transmembrane region" description="Helical" evidence="12">
    <location>
        <begin position="440"/>
        <end position="460"/>
    </location>
</feature>
<dbReference type="GO" id="GO:0070062">
    <property type="term" value="C:extracellular exosome"/>
    <property type="evidence" value="ECO:0007669"/>
    <property type="project" value="TreeGrafter"/>
</dbReference>
<evidence type="ECO:0000256" key="3">
    <source>
        <dbReference type="ARBA" id="ARBA00022448"/>
    </source>
</evidence>
<feature type="transmembrane region" description="Helical" evidence="12">
    <location>
        <begin position="499"/>
        <end position="520"/>
    </location>
</feature>
<evidence type="ECO:0000256" key="12">
    <source>
        <dbReference type="SAM" id="Phobius"/>
    </source>
</evidence>
<accession>A0A8C7JI71</accession>